<proteinExistence type="inferred from homology"/>
<protein>
    <submittedName>
        <fullName evidence="2">Arylamine N-acetyltransferase</fullName>
    </submittedName>
</protein>
<reference evidence="2 3" key="1">
    <citation type="submission" date="2020-01" db="EMBL/GenBank/DDBJ databases">
        <authorList>
            <person name="Kim M.K."/>
        </authorList>
    </citation>
    <scope>NUCLEOTIDE SEQUENCE [LARGE SCALE GENOMIC DNA]</scope>
    <source>
        <strain evidence="2 3">172606-1</strain>
    </source>
</reference>
<dbReference type="GO" id="GO:0016407">
    <property type="term" value="F:acetyltransferase activity"/>
    <property type="evidence" value="ECO:0007669"/>
    <property type="project" value="InterPro"/>
</dbReference>
<dbReference type="Gene3D" id="2.40.128.150">
    <property type="entry name" value="Cysteine proteinases"/>
    <property type="match status" value="1"/>
</dbReference>
<evidence type="ECO:0000313" key="3">
    <source>
        <dbReference type="Proteomes" id="UP000480178"/>
    </source>
</evidence>
<evidence type="ECO:0000256" key="1">
    <source>
        <dbReference type="ARBA" id="ARBA00006547"/>
    </source>
</evidence>
<dbReference type="Pfam" id="PF00797">
    <property type="entry name" value="Acetyltransf_2"/>
    <property type="match status" value="1"/>
</dbReference>
<name>A0A6C0GEY3_9BACT</name>
<dbReference type="PANTHER" id="PTHR11786:SF0">
    <property type="entry name" value="ARYLAMINE N-ACETYLTRANSFERASE 4-RELATED"/>
    <property type="match status" value="1"/>
</dbReference>
<dbReference type="InterPro" id="IPR038765">
    <property type="entry name" value="Papain-like_cys_pep_sf"/>
</dbReference>
<dbReference type="Proteomes" id="UP000480178">
    <property type="component" value="Chromosome"/>
</dbReference>
<comment type="similarity">
    <text evidence="1">Belongs to the arylamine N-acetyltransferase family.</text>
</comment>
<keyword evidence="2" id="KW-0808">Transferase</keyword>
<keyword evidence="3" id="KW-1185">Reference proteome</keyword>
<evidence type="ECO:0000313" key="2">
    <source>
        <dbReference type="EMBL" id="QHT66230.1"/>
    </source>
</evidence>
<dbReference type="AlphaFoldDB" id="A0A6C0GEY3"/>
<dbReference type="EMBL" id="CP048222">
    <property type="protein sequence ID" value="QHT66230.1"/>
    <property type="molecule type" value="Genomic_DNA"/>
</dbReference>
<accession>A0A6C0GEY3</accession>
<dbReference type="PANTHER" id="PTHR11786">
    <property type="entry name" value="N-HYDROXYARYLAMINE O-ACETYLTRANSFERASE"/>
    <property type="match status" value="1"/>
</dbReference>
<gene>
    <name evidence="2" type="ORF">GXP67_05920</name>
</gene>
<dbReference type="KEGG" id="rhoz:GXP67_05920"/>
<dbReference type="InterPro" id="IPR001447">
    <property type="entry name" value="Arylamine_N-AcTrfase"/>
</dbReference>
<dbReference type="Gene3D" id="3.30.2140.10">
    <property type="entry name" value="Arylamine N-acetyltransferase"/>
    <property type="match status" value="1"/>
</dbReference>
<dbReference type="SUPFAM" id="SSF54001">
    <property type="entry name" value="Cysteine proteinases"/>
    <property type="match status" value="1"/>
</dbReference>
<sequence>MDVGYGNLFLRPVAIKENEIQTDGQNYFKIEKYSASEYILLMSANKVDFTPKYVFSTKSQPITNFIPLCRDKQTKPTSYFVKNKVCTKPTLDGRSTLFNQKLIHRTKEQQWEYMIKEESQLRNILKSEFNVVIY</sequence>
<organism evidence="2 3">
    <name type="scientific">Rhodocytophaga rosea</name>
    <dbReference type="NCBI Taxonomy" id="2704465"/>
    <lineage>
        <taxon>Bacteria</taxon>
        <taxon>Pseudomonadati</taxon>
        <taxon>Bacteroidota</taxon>
        <taxon>Cytophagia</taxon>
        <taxon>Cytophagales</taxon>
        <taxon>Rhodocytophagaceae</taxon>
        <taxon>Rhodocytophaga</taxon>
    </lineage>
</organism>